<protein>
    <recommendedName>
        <fullName evidence="3">Methionine--tRNA ligase</fullName>
        <ecNumber evidence="2">6.1.1.10</ecNumber>
    </recommendedName>
    <alternativeName>
        <fullName evidence="9">Methionyl-tRNA synthetase</fullName>
    </alternativeName>
</protein>
<dbReference type="EMBL" id="MHHR01000013">
    <property type="protein sequence ID" value="OGY34521.1"/>
    <property type="molecule type" value="Genomic_DNA"/>
</dbReference>
<reference evidence="13 14" key="1">
    <citation type="journal article" date="2016" name="Nat. Commun.">
        <title>Thousands of microbial genomes shed light on interconnected biogeochemical processes in an aquifer system.</title>
        <authorList>
            <person name="Anantharaman K."/>
            <person name="Brown C.T."/>
            <person name="Hug L.A."/>
            <person name="Sharon I."/>
            <person name="Castelle C.J."/>
            <person name="Probst A.J."/>
            <person name="Thomas B.C."/>
            <person name="Singh A."/>
            <person name="Wilkins M.J."/>
            <person name="Karaoz U."/>
            <person name="Brodie E.L."/>
            <person name="Williams K.H."/>
            <person name="Hubbard S.S."/>
            <person name="Banfield J.F."/>
        </authorList>
    </citation>
    <scope>NUCLEOTIDE SEQUENCE [LARGE SCALE GENOMIC DNA]</scope>
</reference>
<evidence type="ECO:0000256" key="4">
    <source>
        <dbReference type="ARBA" id="ARBA00022598"/>
    </source>
</evidence>
<dbReference type="Proteomes" id="UP000177528">
    <property type="component" value="Unassembled WGS sequence"/>
</dbReference>
<keyword evidence="6 11" id="KW-0067">ATP-binding</keyword>
<dbReference type="Pfam" id="PF09334">
    <property type="entry name" value="tRNA-synt_1g"/>
    <property type="match status" value="2"/>
</dbReference>
<evidence type="ECO:0000256" key="8">
    <source>
        <dbReference type="ARBA" id="ARBA00023146"/>
    </source>
</evidence>
<dbReference type="PANTHER" id="PTHR43326">
    <property type="entry name" value="METHIONYL-TRNA SYNTHETASE"/>
    <property type="match status" value="1"/>
</dbReference>
<accession>A0A1G1X3Z5</accession>
<dbReference type="FunFam" id="2.170.220.10:FF:000001">
    <property type="entry name" value="methionine--tRNA ligase, mitochondrial"/>
    <property type="match status" value="1"/>
</dbReference>
<evidence type="ECO:0000313" key="14">
    <source>
        <dbReference type="Proteomes" id="UP000177528"/>
    </source>
</evidence>
<keyword evidence="8 11" id="KW-0030">Aminoacyl-tRNA synthetase</keyword>
<keyword evidence="7 11" id="KW-0648">Protein biosynthesis</keyword>
<evidence type="ECO:0000256" key="6">
    <source>
        <dbReference type="ARBA" id="ARBA00022840"/>
    </source>
</evidence>
<comment type="catalytic activity">
    <reaction evidence="10">
        <text>tRNA(Met) + L-methionine + ATP = L-methionyl-tRNA(Met) + AMP + diphosphate</text>
        <dbReference type="Rhea" id="RHEA:13481"/>
        <dbReference type="Rhea" id="RHEA-COMP:9667"/>
        <dbReference type="Rhea" id="RHEA-COMP:9698"/>
        <dbReference type="ChEBI" id="CHEBI:30616"/>
        <dbReference type="ChEBI" id="CHEBI:33019"/>
        <dbReference type="ChEBI" id="CHEBI:57844"/>
        <dbReference type="ChEBI" id="CHEBI:78442"/>
        <dbReference type="ChEBI" id="CHEBI:78530"/>
        <dbReference type="ChEBI" id="CHEBI:456215"/>
        <dbReference type="EC" id="6.1.1.10"/>
    </reaction>
</comment>
<name>A0A1G1X3Z5_9BACT</name>
<dbReference type="InterPro" id="IPR015413">
    <property type="entry name" value="Methionyl/Leucyl_tRNA_Synth"/>
</dbReference>
<keyword evidence="5 11" id="KW-0547">Nucleotide-binding</keyword>
<evidence type="ECO:0000313" key="13">
    <source>
        <dbReference type="EMBL" id="OGY34521.1"/>
    </source>
</evidence>
<comment type="caution">
    <text evidence="13">The sequence shown here is derived from an EMBL/GenBank/DDBJ whole genome shotgun (WGS) entry which is preliminary data.</text>
</comment>
<dbReference type="InterPro" id="IPR014729">
    <property type="entry name" value="Rossmann-like_a/b/a_fold"/>
</dbReference>
<evidence type="ECO:0000256" key="10">
    <source>
        <dbReference type="ARBA" id="ARBA00047364"/>
    </source>
</evidence>
<feature type="domain" description="Methionyl/Leucyl tRNA synthetase" evidence="12">
    <location>
        <begin position="4"/>
        <end position="135"/>
    </location>
</feature>
<comment type="similarity">
    <text evidence="11">Belongs to the class-I aminoacyl-tRNA synthetase family.</text>
</comment>
<dbReference type="Gene3D" id="3.40.50.620">
    <property type="entry name" value="HUPs"/>
    <property type="match status" value="1"/>
</dbReference>
<dbReference type="PANTHER" id="PTHR43326:SF1">
    <property type="entry name" value="METHIONINE--TRNA LIGASE, MITOCHONDRIAL"/>
    <property type="match status" value="1"/>
</dbReference>
<dbReference type="InterPro" id="IPR033911">
    <property type="entry name" value="MetRS_core"/>
</dbReference>
<keyword evidence="4 11" id="KW-0436">Ligase</keyword>
<dbReference type="SUPFAM" id="SSF47323">
    <property type="entry name" value="Anticodon-binding domain of a subclass of class I aminoacyl-tRNA synthetases"/>
    <property type="match status" value="1"/>
</dbReference>
<dbReference type="CDD" id="cd00814">
    <property type="entry name" value="MetRS_core"/>
    <property type="match status" value="1"/>
</dbReference>
<dbReference type="SUPFAM" id="SSF52374">
    <property type="entry name" value="Nucleotidylyl transferase"/>
    <property type="match status" value="1"/>
</dbReference>
<dbReference type="InterPro" id="IPR014758">
    <property type="entry name" value="Met-tRNA_synth"/>
</dbReference>
<dbReference type="InterPro" id="IPR009080">
    <property type="entry name" value="tRNAsynth_Ia_anticodon-bd"/>
</dbReference>
<feature type="domain" description="Methionyl/Leucyl tRNA synthetase" evidence="12">
    <location>
        <begin position="136"/>
        <end position="356"/>
    </location>
</feature>
<evidence type="ECO:0000256" key="1">
    <source>
        <dbReference type="ARBA" id="ARBA00003314"/>
    </source>
</evidence>
<dbReference type="CDD" id="cd07957">
    <property type="entry name" value="Anticodon_Ia_Met"/>
    <property type="match status" value="1"/>
</dbReference>
<dbReference type="PRINTS" id="PR01041">
    <property type="entry name" value="TRNASYNTHMET"/>
</dbReference>
<dbReference type="NCBIfam" id="TIGR00398">
    <property type="entry name" value="metG"/>
    <property type="match status" value="1"/>
</dbReference>
<comment type="function">
    <text evidence="1">Is required not only for elongation of protein synthesis but also for the initiation of all mRNA translation through initiator tRNA(fMet) aminoacylation.</text>
</comment>
<dbReference type="GO" id="GO:0004825">
    <property type="term" value="F:methionine-tRNA ligase activity"/>
    <property type="evidence" value="ECO:0007669"/>
    <property type="project" value="UniProtKB-EC"/>
</dbReference>
<evidence type="ECO:0000256" key="9">
    <source>
        <dbReference type="ARBA" id="ARBA00030904"/>
    </source>
</evidence>
<sequence length="470" mass="53101">MAKYFITTPIYYVNAKPHVGHMYTLIAADVLARHYRAKGDTVLFSTGVDENSQKNVEAAQKQSMDPQAYVDQMASVWKETFDTLGTTYDTFVRTTSPEHKVAVQAMISAIQQAGDIYMGTYEGYYCVGCEEFIAKKDLVDGKCAIHKTQPNIIKEQNYFFKLSKYRDQLLAWYEKGPEAVQPASARNKMLAYITDEMEDISISRQAQEWGIRFPKDDKHAVYVWFDALINYLTVTGYPKPGYEKTWPADLHLIGKDIIKFHCAIWPAMLLSANLPLPNKIFAHGFFTVNGEKISKSLGNAIDPKELLKEYSLDAIRYYLLREIPFGNDGDFSQERLRGRYNSELANGIGNLVSRTLTLVEKNCPDIVFEPKELPNIASHIESLAFERALTEIWQEVARLDGVIDTKKPWELAKAEKREELHSVLAEVLSGISAIANALAPLLPETAKKIQALLSARPITKPAEPLFARKD</sequence>
<dbReference type="AlphaFoldDB" id="A0A1G1X3Z5"/>
<gene>
    <name evidence="13" type="ORF">A3D99_03440</name>
</gene>
<evidence type="ECO:0000259" key="12">
    <source>
        <dbReference type="Pfam" id="PF09334"/>
    </source>
</evidence>
<organism evidence="13 14">
    <name type="scientific">Candidatus Andersenbacteria bacterium RIFCSPHIGHO2_12_FULL_45_11</name>
    <dbReference type="NCBI Taxonomy" id="1797281"/>
    <lineage>
        <taxon>Bacteria</taxon>
        <taxon>Candidatus Anderseniibacteriota</taxon>
    </lineage>
</organism>
<dbReference type="InterPro" id="IPR041872">
    <property type="entry name" value="Anticodon_Met"/>
</dbReference>
<proteinExistence type="inferred from homology"/>
<dbReference type="Gene3D" id="1.10.730.10">
    <property type="entry name" value="Isoleucyl-tRNA Synthetase, Domain 1"/>
    <property type="match status" value="1"/>
</dbReference>
<dbReference type="Gene3D" id="2.170.220.10">
    <property type="match status" value="1"/>
</dbReference>
<dbReference type="GO" id="GO:0005524">
    <property type="term" value="F:ATP binding"/>
    <property type="evidence" value="ECO:0007669"/>
    <property type="project" value="UniProtKB-KW"/>
</dbReference>
<evidence type="ECO:0000256" key="3">
    <source>
        <dbReference type="ARBA" id="ARBA00018753"/>
    </source>
</evidence>
<evidence type="ECO:0000256" key="7">
    <source>
        <dbReference type="ARBA" id="ARBA00022917"/>
    </source>
</evidence>
<evidence type="ECO:0000256" key="11">
    <source>
        <dbReference type="RuleBase" id="RU363039"/>
    </source>
</evidence>
<evidence type="ECO:0000256" key="2">
    <source>
        <dbReference type="ARBA" id="ARBA00012838"/>
    </source>
</evidence>
<evidence type="ECO:0000256" key="5">
    <source>
        <dbReference type="ARBA" id="ARBA00022741"/>
    </source>
</evidence>
<dbReference type="EC" id="6.1.1.10" evidence="2"/>
<dbReference type="GO" id="GO:0006431">
    <property type="term" value="P:methionyl-tRNA aminoacylation"/>
    <property type="evidence" value="ECO:0007669"/>
    <property type="project" value="InterPro"/>
</dbReference>
<dbReference type="InterPro" id="IPR023457">
    <property type="entry name" value="Met-tRNA_synth_2"/>
</dbReference>